<dbReference type="PROSITE" id="PS51257">
    <property type="entry name" value="PROKAR_LIPOPROTEIN"/>
    <property type="match status" value="1"/>
</dbReference>
<evidence type="ECO:0000313" key="5">
    <source>
        <dbReference type="EMBL" id="QDU67448.1"/>
    </source>
</evidence>
<dbReference type="EMBL" id="CP036287">
    <property type="protein sequence ID" value="QDU67448.1"/>
    <property type="molecule type" value="Genomic_DNA"/>
</dbReference>
<dbReference type="EC" id="2.3.1.-" evidence="5"/>
<dbReference type="PANTHER" id="PTHR10434">
    <property type="entry name" value="1-ACYL-SN-GLYCEROL-3-PHOSPHATE ACYLTRANSFERASE"/>
    <property type="match status" value="1"/>
</dbReference>
<dbReference type="SMART" id="SM00563">
    <property type="entry name" value="PlsC"/>
    <property type="match status" value="1"/>
</dbReference>
<dbReference type="RefSeq" id="WP_419192428.1">
    <property type="nucleotide sequence ID" value="NZ_CP036296.1"/>
</dbReference>
<evidence type="ECO:0000259" key="4">
    <source>
        <dbReference type="SMART" id="SM00563"/>
    </source>
</evidence>
<dbReference type="Proteomes" id="UP000316921">
    <property type="component" value="Chromosome"/>
</dbReference>
<protein>
    <submittedName>
        <fullName evidence="5">1-acyl-sn-glycerol-3-phosphate acyltransferase</fullName>
        <ecNumber evidence="5">2.3.1.-</ecNumber>
    </submittedName>
</protein>
<reference evidence="5 6" key="1">
    <citation type="submission" date="2019-02" db="EMBL/GenBank/DDBJ databases">
        <title>Deep-cultivation of Planctomycetes and their phenomic and genomic characterization uncovers novel biology.</title>
        <authorList>
            <person name="Wiegand S."/>
            <person name="Jogler M."/>
            <person name="Boedeker C."/>
            <person name="Pinto D."/>
            <person name="Vollmers J."/>
            <person name="Rivas-Marin E."/>
            <person name="Kohn T."/>
            <person name="Peeters S.H."/>
            <person name="Heuer A."/>
            <person name="Rast P."/>
            <person name="Oberbeckmann S."/>
            <person name="Bunk B."/>
            <person name="Jeske O."/>
            <person name="Meyerdierks A."/>
            <person name="Storesund J.E."/>
            <person name="Kallscheuer N."/>
            <person name="Luecker S."/>
            <person name="Lage O.M."/>
            <person name="Pohl T."/>
            <person name="Merkel B.J."/>
            <person name="Hornburger P."/>
            <person name="Mueller R.-W."/>
            <person name="Bruemmer F."/>
            <person name="Labrenz M."/>
            <person name="Spormann A.M."/>
            <person name="Op den Camp H."/>
            <person name="Overmann J."/>
            <person name="Amann R."/>
            <person name="Jetten M.S.M."/>
            <person name="Mascher T."/>
            <person name="Medema M.H."/>
            <person name="Devos D.P."/>
            <person name="Kaster A.-K."/>
            <person name="Ovreas L."/>
            <person name="Rohde M."/>
            <person name="Galperin M.Y."/>
            <person name="Jogler C."/>
        </authorList>
    </citation>
    <scope>NUCLEOTIDE SEQUENCE [LARGE SCALE GENOMIC DNA]</scope>
    <source>
        <strain evidence="5 6">Pla133</strain>
    </source>
</reference>
<dbReference type="GO" id="GO:0006654">
    <property type="term" value="P:phosphatidic acid biosynthetic process"/>
    <property type="evidence" value="ECO:0007669"/>
    <property type="project" value="TreeGrafter"/>
</dbReference>
<dbReference type="InterPro" id="IPR002123">
    <property type="entry name" value="Plipid/glycerol_acylTrfase"/>
</dbReference>
<dbReference type="AlphaFoldDB" id="A0A518BKF1"/>
<gene>
    <name evidence="5" type="primary">plsC</name>
    <name evidence="5" type="ORF">Pla133_25310</name>
</gene>
<dbReference type="PANTHER" id="PTHR10434:SF11">
    <property type="entry name" value="1-ACYL-SN-GLYCEROL-3-PHOSPHATE ACYLTRANSFERASE"/>
    <property type="match status" value="1"/>
</dbReference>
<feature type="domain" description="Phospholipid/glycerol acyltransferase" evidence="4">
    <location>
        <begin position="39"/>
        <end position="151"/>
    </location>
</feature>
<sequence length="219" mass="23457">MVTRVGPIYAIGWILSWLSCRVVFRARLVDISKVPAGPVILVANHRSYLDIPLIGTGLYRHVCYVARHTLAESRFLDWFMGRCGAVLVRRGTPDRAALVEIEAHLRAGDVVAIFPEGRRSRDGSLGPFKGGAALVARRCGAPIVPVALVGTDRALPSGGRPRLVRVRAVYGDPIDSSRRDAMEVARGEVARMLAEAGQPVILADAGSAETDADGGAVVR</sequence>
<keyword evidence="3 5" id="KW-0012">Acyltransferase</keyword>
<accession>A0A518BKF1</accession>
<dbReference type="SUPFAM" id="SSF69593">
    <property type="entry name" value="Glycerol-3-phosphate (1)-acyltransferase"/>
    <property type="match status" value="1"/>
</dbReference>
<dbReference type="GO" id="GO:0003841">
    <property type="term" value="F:1-acylglycerol-3-phosphate O-acyltransferase activity"/>
    <property type="evidence" value="ECO:0007669"/>
    <property type="project" value="TreeGrafter"/>
</dbReference>
<keyword evidence="6" id="KW-1185">Reference proteome</keyword>
<evidence type="ECO:0000313" key="6">
    <source>
        <dbReference type="Proteomes" id="UP000316921"/>
    </source>
</evidence>
<evidence type="ECO:0000256" key="3">
    <source>
        <dbReference type="ARBA" id="ARBA00023315"/>
    </source>
</evidence>
<dbReference type="Pfam" id="PF01553">
    <property type="entry name" value="Acyltransferase"/>
    <property type="match status" value="1"/>
</dbReference>
<name>A0A518BKF1_9BACT</name>
<evidence type="ECO:0000256" key="1">
    <source>
        <dbReference type="ARBA" id="ARBA00005189"/>
    </source>
</evidence>
<dbReference type="CDD" id="cd07989">
    <property type="entry name" value="LPLAT_AGPAT-like"/>
    <property type="match status" value="1"/>
</dbReference>
<proteinExistence type="predicted"/>
<dbReference type="KEGG" id="pbap:Pla133_25310"/>
<keyword evidence="2 5" id="KW-0808">Transferase</keyword>
<evidence type="ECO:0000256" key="2">
    <source>
        <dbReference type="ARBA" id="ARBA00022679"/>
    </source>
</evidence>
<comment type="pathway">
    <text evidence="1">Lipid metabolism.</text>
</comment>
<organism evidence="5 6">
    <name type="scientific">Engelhardtia mirabilis</name>
    <dbReference type="NCBI Taxonomy" id="2528011"/>
    <lineage>
        <taxon>Bacteria</taxon>
        <taxon>Pseudomonadati</taxon>
        <taxon>Planctomycetota</taxon>
        <taxon>Planctomycetia</taxon>
        <taxon>Planctomycetia incertae sedis</taxon>
        <taxon>Engelhardtia</taxon>
    </lineage>
</organism>